<dbReference type="Gramene" id="LPERR10G03880.1">
    <property type="protein sequence ID" value="LPERR10G03880.1"/>
    <property type="gene ID" value="LPERR10G03880"/>
</dbReference>
<dbReference type="Proteomes" id="UP000032180">
    <property type="component" value="Chromosome 10"/>
</dbReference>
<reference evidence="2" key="3">
    <citation type="submission" date="2015-04" db="UniProtKB">
        <authorList>
            <consortium name="EnsemblPlants"/>
        </authorList>
    </citation>
    <scope>IDENTIFICATION</scope>
</reference>
<evidence type="ECO:0000313" key="3">
    <source>
        <dbReference type="Proteomes" id="UP000032180"/>
    </source>
</evidence>
<dbReference type="HOGENOM" id="CLU_102808_5_0_1"/>
<dbReference type="AlphaFoldDB" id="A0A0D9XII8"/>
<organism evidence="2 3">
    <name type="scientific">Leersia perrieri</name>
    <dbReference type="NCBI Taxonomy" id="77586"/>
    <lineage>
        <taxon>Eukaryota</taxon>
        <taxon>Viridiplantae</taxon>
        <taxon>Streptophyta</taxon>
        <taxon>Embryophyta</taxon>
        <taxon>Tracheophyta</taxon>
        <taxon>Spermatophyta</taxon>
        <taxon>Magnoliopsida</taxon>
        <taxon>Liliopsida</taxon>
        <taxon>Poales</taxon>
        <taxon>Poaceae</taxon>
        <taxon>BOP clade</taxon>
        <taxon>Oryzoideae</taxon>
        <taxon>Oryzeae</taxon>
        <taxon>Oryzinae</taxon>
        <taxon>Leersia</taxon>
    </lineage>
</organism>
<evidence type="ECO:0000313" key="2">
    <source>
        <dbReference type="EnsemblPlants" id="LPERR10G03880.1"/>
    </source>
</evidence>
<keyword evidence="3" id="KW-1185">Reference proteome</keyword>
<sequence>MRLLRTRADVAIVRVDKYHDPSGDCIRYVVISEKPATPLPDGTPAWEVTISNVCPRCKVAAIDLNCGNFSSDRPLDPHVFSLVVPGDCLVNYGDPIGPTMNLSFVYYNRVHFDLLVKNAYCLE</sequence>
<dbReference type="STRING" id="77586.A0A0D9XII8"/>
<dbReference type="EnsemblPlants" id="LPERR10G03880.1">
    <property type="protein sequence ID" value="LPERR10G03880.1"/>
    <property type="gene ID" value="LPERR10G03880"/>
</dbReference>
<dbReference type="Pfam" id="PF24068">
    <property type="entry name" value="TPD1_C"/>
    <property type="match status" value="1"/>
</dbReference>
<reference evidence="2 3" key="1">
    <citation type="submission" date="2012-08" db="EMBL/GenBank/DDBJ databases">
        <title>Oryza genome evolution.</title>
        <authorList>
            <person name="Wing R.A."/>
        </authorList>
    </citation>
    <scope>NUCLEOTIDE SEQUENCE</scope>
</reference>
<dbReference type="InterPro" id="IPR040361">
    <property type="entry name" value="TPD1"/>
</dbReference>
<keyword evidence="1" id="KW-0732">Signal</keyword>
<reference evidence="3" key="2">
    <citation type="submission" date="2013-12" db="EMBL/GenBank/DDBJ databases">
        <authorList>
            <person name="Yu Y."/>
            <person name="Lee S."/>
            <person name="de Baynast K."/>
            <person name="Wissotski M."/>
            <person name="Liu L."/>
            <person name="Talag J."/>
            <person name="Goicoechea J."/>
            <person name="Angelova A."/>
            <person name="Jetty R."/>
            <person name="Kudrna D."/>
            <person name="Golser W."/>
            <person name="Rivera L."/>
            <person name="Zhang J."/>
            <person name="Wing R."/>
        </authorList>
    </citation>
    <scope>NUCLEOTIDE SEQUENCE</scope>
</reference>
<evidence type="ECO:0000256" key="1">
    <source>
        <dbReference type="ARBA" id="ARBA00022729"/>
    </source>
</evidence>
<accession>A0A0D9XII8</accession>
<dbReference type="GO" id="GO:0001709">
    <property type="term" value="P:cell fate determination"/>
    <property type="evidence" value="ECO:0007669"/>
    <property type="project" value="TreeGrafter"/>
</dbReference>
<proteinExistence type="predicted"/>
<dbReference type="PANTHER" id="PTHR33184:SF62">
    <property type="match status" value="1"/>
</dbReference>
<protein>
    <submittedName>
        <fullName evidence="2">Uncharacterized protein</fullName>
    </submittedName>
</protein>
<dbReference type="PANTHER" id="PTHR33184">
    <property type="entry name" value="PROTEIN TAPETUM DETERMINANT 1-LIKE-RELATED"/>
    <property type="match status" value="1"/>
</dbReference>
<name>A0A0D9XII8_9ORYZ</name>